<evidence type="ECO:0000313" key="3">
    <source>
        <dbReference type="EMBL" id="KAJ1363274.1"/>
    </source>
</evidence>
<dbReference type="AlphaFoldDB" id="A0AAD5N9T7"/>
<feature type="transmembrane region" description="Helical" evidence="1">
    <location>
        <begin position="52"/>
        <end position="72"/>
    </location>
</feature>
<dbReference type="Proteomes" id="UP001196413">
    <property type="component" value="Unassembled WGS sequence"/>
</dbReference>
<accession>A0AAD5N9T7</accession>
<proteinExistence type="predicted"/>
<dbReference type="SUPFAM" id="SSF81321">
    <property type="entry name" value="Family A G protein-coupled receptor-like"/>
    <property type="match status" value="1"/>
</dbReference>
<comment type="caution">
    <text evidence="3">The sequence shown here is derived from an EMBL/GenBank/DDBJ whole genome shotgun (WGS) entry which is preliminary data.</text>
</comment>
<feature type="domain" description="7TM GPCR serpentine receptor class x (Srx)" evidence="2">
    <location>
        <begin position="24"/>
        <end position="78"/>
    </location>
</feature>
<keyword evidence="1" id="KW-0472">Membrane</keyword>
<name>A0AAD5N9T7_PARTN</name>
<evidence type="ECO:0000313" key="4">
    <source>
        <dbReference type="Proteomes" id="UP001196413"/>
    </source>
</evidence>
<evidence type="ECO:0000256" key="1">
    <source>
        <dbReference type="SAM" id="Phobius"/>
    </source>
</evidence>
<keyword evidence="4" id="KW-1185">Reference proteome</keyword>
<reference evidence="3" key="1">
    <citation type="submission" date="2021-06" db="EMBL/GenBank/DDBJ databases">
        <title>Parelaphostrongylus tenuis whole genome reference sequence.</title>
        <authorList>
            <person name="Garwood T.J."/>
            <person name="Larsen P.A."/>
            <person name="Fountain-Jones N.M."/>
            <person name="Garbe J.R."/>
            <person name="Macchietto M.G."/>
            <person name="Kania S.A."/>
            <person name="Gerhold R.W."/>
            <person name="Richards J.E."/>
            <person name="Wolf T.M."/>
        </authorList>
    </citation>
    <scope>NUCLEOTIDE SEQUENCE</scope>
    <source>
        <strain evidence="3">MNPRO001-30</strain>
        <tissue evidence="3">Meninges</tissue>
    </source>
</reference>
<organism evidence="3 4">
    <name type="scientific">Parelaphostrongylus tenuis</name>
    <name type="common">Meningeal worm</name>
    <dbReference type="NCBI Taxonomy" id="148309"/>
    <lineage>
        <taxon>Eukaryota</taxon>
        <taxon>Metazoa</taxon>
        <taxon>Ecdysozoa</taxon>
        <taxon>Nematoda</taxon>
        <taxon>Chromadorea</taxon>
        <taxon>Rhabditida</taxon>
        <taxon>Rhabditina</taxon>
        <taxon>Rhabditomorpha</taxon>
        <taxon>Strongyloidea</taxon>
        <taxon>Metastrongylidae</taxon>
        <taxon>Parelaphostrongylus</taxon>
    </lineage>
</organism>
<sequence>MSSLLPTSFHVRTENITVSAIMAVVGVLGLISNGTAVLALRYSPALQNSFGQLCFSHIIANMCSLLIFVFWITPVTLL</sequence>
<dbReference type="InterPro" id="IPR019430">
    <property type="entry name" value="7TM_GPCR_serpentine_rcpt_Srx"/>
</dbReference>
<dbReference type="EMBL" id="JAHQIW010004658">
    <property type="protein sequence ID" value="KAJ1363274.1"/>
    <property type="molecule type" value="Genomic_DNA"/>
</dbReference>
<gene>
    <name evidence="3" type="ORF">KIN20_023105</name>
</gene>
<evidence type="ECO:0000259" key="2">
    <source>
        <dbReference type="Pfam" id="PF10328"/>
    </source>
</evidence>
<feature type="transmembrane region" description="Helical" evidence="1">
    <location>
        <begin position="20"/>
        <end position="40"/>
    </location>
</feature>
<dbReference type="Pfam" id="PF10328">
    <property type="entry name" value="7TM_GPCR_Srx"/>
    <property type="match status" value="1"/>
</dbReference>
<keyword evidence="1" id="KW-0812">Transmembrane</keyword>
<protein>
    <recommendedName>
        <fullName evidence="2">7TM GPCR serpentine receptor class x (Srx) domain-containing protein</fullName>
    </recommendedName>
</protein>
<keyword evidence="1" id="KW-1133">Transmembrane helix</keyword>